<feature type="transmembrane region" description="Helical" evidence="6">
    <location>
        <begin position="67"/>
        <end position="92"/>
    </location>
</feature>
<keyword evidence="2 6" id="KW-0812">Transmembrane</keyword>
<feature type="compositionally biased region" description="Gly residues" evidence="5">
    <location>
        <begin position="100"/>
        <end position="113"/>
    </location>
</feature>
<evidence type="ECO:0000313" key="7">
    <source>
        <dbReference type="EMBL" id="MFA1558740.1"/>
    </source>
</evidence>
<keyword evidence="4 6" id="KW-0472">Membrane</keyword>
<evidence type="ECO:0000256" key="6">
    <source>
        <dbReference type="SAM" id="Phobius"/>
    </source>
</evidence>
<comment type="subcellular location">
    <subcellularLocation>
        <location evidence="1">Membrane</location>
        <topology evidence="1">Single-pass membrane protein</topology>
    </subcellularLocation>
</comment>
<evidence type="ECO:0000256" key="1">
    <source>
        <dbReference type="ARBA" id="ARBA00004167"/>
    </source>
</evidence>
<dbReference type="Pfam" id="PF04228">
    <property type="entry name" value="Zn_peptidase"/>
    <property type="match status" value="1"/>
</dbReference>
<name>A0ABV4R729_9ACTN</name>
<feature type="compositionally biased region" description="Low complexity" evidence="5">
    <location>
        <begin position="46"/>
        <end position="56"/>
    </location>
</feature>
<keyword evidence="8" id="KW-1185">Reference proteome</keyword>
<dbReference type="RefSeq" id="WP_371945757.1">
    <property type="nucleotide sequence ID" value="NZ_JAXCEH010000034.1"/>
</dbReference>
<dbReference type="PANTHER" id="PTHR30168:SF0">
    <property type="entry name" value="INNER MEMBRANE PROTEIN"/>
    <property type="match status" value="1"/>
</dbReference>
<comment type="caution">
    <text evidence="7">The sequence shown here is derived from an EMBL/GenBank/DDBJ whole genome shotgun (WGS) entry which is preliminary data.</text>
</comment>
<dbReference type="InterPro" id="IPR007343">
    <property type="entry name" value="Uncharacterised_pept_Zn_put"/>
</dbReference>
<proteinExistence type="predicted"/>
<feature type="region of interest" description="Disordered" evidence="5">
    <location>
        <begin position="1"/>
        <end position="61"/>
    </location>
</feature>
<dbReference type="SUPFAM" id="SSF55486">
    <property type="entry name" value="Metalloproteases ('zincins'), catalytic domain"/>
    <property type="match status" value="1"/>
</dbReference>
<evidence type="ECO:0000256" key="5">
    <source>
        <dbReference type="SAM" id="MobiDB-lite"/>
    </source>
</evidence>
<reference evidence="7 8" key="1">
    <citation type="submission" date="2023-11" db="EMBL/GenBank/DDBJ databases">
        <title>Actinomadura monticuli sp. nov., isolated from volcanic ash.</title>
        <authorList>
            <person name="Lee S.D."/>
            <person name="Yang H."/>
            <person name="Kim I.S."/>
        </authorList>
    </citation>
    <scope>NUCLEOTIDE SEQUENCE [LARGE SCALE GENOMIC DNA]</scope>
    <source>
        <strain evidence="7 8">DSM 45346</strain>
    </source>
</reference>
<evidence type="ECO:0000256" key="2">
    <source>
        <dbReference type="ARBA" id="ARBA00022692"/>
    </source>
</evidence>
<dbReference type="EMBL" id="JAXCEH010000034">
    <property type="protein sequence ID" value="MFA1558740.1"/>
    <property type="molecule type" value="Genomic_DNA"/>
</dbReference>
<organism evidence="7 8">
    <name type="scientific">Actinomadura chokoriensis</name>
    <dbReference type="NCBI Taxonomy" id="454156"/>
    <lineage>
        <taxon>Bacteria</taxon>
        <taxon>Bacillati</taxon>
        <taxon>Actinomycetota</taxon>
        <taxon>Actinomycetes</taxon>
        <taxon>Streptosporangiales</taxon>
        <taxon>Thermomonosporaceae</taxon>
        <taxon>Actinomadura</taxon>
    </lineage>
</organism>
<feature type="compositionally biased region" description="Pro residues" evidence="5">
    <location>
        <begin position="1"/>
        <end position="45"/>
    </location>
</feature>
<sequence length="354" mass="37673">MAGHYPPPPPPPRPPAPPYGRPPYGGPPYGGPPYGAPPPHGPGYGPPAYGQPQYHYVRMRPPPRRSAGGTIAGIFGGLTALVVVAILGLAAFGGTRDAAGGTGTTASPGGGTGPASAKEKATGSKLYRTGSLTPVSCRLPEIQPSAESMRQFMETLSDCLDASWARQFQKAGITFDRPKRVFWVEPGRSPCGSYPAPGASAFYCPANNTMYVGLKHVVETSGGEPLSHYAVYARVIAHEYGHHVQDRAGILLYGDRQIETGDRATGNEASRRIELQAQCFAGAFLGSERATLPMTREQYVAMIVDVRGRGEDRKPPDERDHGLGRHYAGWVITGFDGRDLTVCNTWTAPSSQVS</sequence>
<evidence type="ECO:0000256" key="4">
    <source>
        <dbReference type="ARBA" id="ARBA00023136"/>
    </source>
</evidence>
<accession>A0ABV4R729</accession>
<evidence type="ECO:0000256" key="3">
    <source>
        <dbReference type="ARBA" id="ARBA00022989"/>
    </source>
</evidence>
<dbReference type="Proteomes" id="UP001569904">
    <property type="component" value="Unassembled WGS sequence"/>
</dbReference>
<gene>
    <name evidence="7" type="ORF">SM436_34035</name>
</gene>
<protein>
    <submittedName>
        <fullName evidence="7">Neutral zinc metallopeptidase</fullName>
    </submittedName>
</protein>
<evidence type="ECO:0000313" key="8">
    <source>
        <dbReference type="Proteomes" id="UP001569904"/>
    </source>
</evidence>
<dbReference type="PANTHER" id="PTHR30168">
    <property type="entry name" value="PUTATIVE MEMBRANE PROTEIN YPFJ"/>
    <property type="match status" value="1"/>
</dbReference>
<feature type="region of interest" description="Disordered" evidence="5">
    <location>
        <begin position="95"/>
        <end position="125"/>
    </location>
</feature>
<keyword evidence="3 6" id="KW-1133">Transmembrane helix</keyword>